<dbReference type="GO" id="GO:0042500">
    <property type="term" value="F:aspartic endopeptidase activity, intramembrane cleaving"/>
    <property type="evidence" value="ECO:0007669"/>
    <property type="project" value="InterPro"/>
</dbReference>
<feature type="transmembrane region" description="Helical" evidence="17">
    <location>
        <begin position="835"/>
        <end position="855"/>
    </location>
</feature>
<keyword evidence="13 17" id="KW-0472">Membrane</keyword>
<evidence type="ECO:0000256" key="13">
    <source>
        <dbReference type="ARBA" id="ARBA00023136"/>
    </source>
</evidence>
<dbReference type="Proteomes" id="UP000008021">
    <property type="component" value="Chromosome 2"/>
</dbReference>
<evidence type="ECO:0000256" key="14">
    <source>
        <dbReference type="ARBA" id="ARBA00023180"/>
    </source>
</evidence>
<dbReference type="HOGENOM" id="CLU_256737_0_0_1"/>
<evidence type="ECO:0000256" key="12">
    <source>
        <dbReference type="ARBA" id="ARBA00022989"/>
    </source>
</evidence>
<keyword evidence="20" id="KW-1185">Reference proteome</keyword>
<dbReference type="Pfam" id="PF07714">
    <property type="entry name" value="PK_Tyr_Ser-Thr"/>
    <property type="match status" value="1"/>
</dbReference>
<evidence type="ECO:0000256" key="10">
    <source>
        <dbReference type="ARBA" id="ARBA00022753"/>
    </source>
</evidence>
<dbReference type="InterPro" id="IPR011009">
    <property type="entry name" value="Kinase-like_dom_sf"/>
</dbReference>
<organism evidence="19">
    <name type="scientific">Oryza meridionalis</name>
    <dbReference type="NCBI Taxonomy" id="40149"/>
    <lineage>
        <taxon>Eukaryota</taxon>
        <taxon>Viridiplantae</taxon>
        <taxon>Streptophyta</taxon>
        <taxon>Embryophyta</taxon>
        <taxon>Tracheophyta</taxon>
        <taxon>Spermatophyta</taxon>
        <taxon>Magnoliopsida</taxon>
        <taxon>Liliopsida</taxon>
        <taxon>Poales</taxon>
        <taxon>Poaceae</taxon>
        <taxon>BOP clade</taxon>
        <taxon>Oryzoideae</taxon>
        <taxon>Oryzeae</taxon>
        <taxon>Oryzinae</taxon>
        <taxon>Oryza</taxon>
    </lineage>
</organism>
<dbReference type="GO" id="GO:0098553">
    <property type="term" value="C:lumenal side of endoplasmic reticulum membrane"/>
    <property type="evidence" value="ECO:0007669"/>
    <property type="project" value="TreeGrafter"/>
</dbReference>
<dbReference type="GO" id="GO:0005765">
    <property type="term" value="C:lysosomal membrane"/>
    <property type="evidence" value="ECO:0007669"/>
    <property type="project" value="TreeGrafter"/>
</dbReference>
<evidence type="ECO:0000256" key="6">
    <source>
        <dbReference type="ARBA" id="ARBA00022475"/>
    </source>
</evidence>
<dbReference type="CDD" id="cd00333">
    <property type="entry name" value="MIP"/>
    <property type="match status" value="1"/>
</dbReference>
<keyword evidence="14" id="KW-0325">Glycoprotein</keyword>
<evidence type="ECO:0000256" key="3">
    <source>
        <dbReference type="ARBA" id="ARBA00004651"/>
    </source>
</evidence>
<feature type="region of interest" description="Disordered" evidence="16">
    <location>
        <begin position="162"/>
        <end position="224"/>
    </location>
</feature>
<dbReference type="eggNOG" id="KOG2442">
    <property type="taxonomic scope" value="Eukaryota"/>
</dbReference>
<reference evidence="19" key="1">
    <citation type="submission" date="2015-04" db="UniProtKB">
        <authorList>
            <consortium name="EnsemblPlants"/>
        </authorList>
    </citation>
    <scope>IDENTIFICATION</scope>
</reference>
<dbReference type="Gene3D" id="3.50.30.30">
    <property type="match status" value="1"/>
</dbReference>
<feature type="transmembrane region" description="Helical" evidence="17">
    <location>
        <begin position="1134"/>
        <end position="1154"/>
    </location>
</feature>
<feature type="transmembrane region" description="Helical" evidence="17">
    <location>
        <begin position="1211"/>
        <end position="1229"/>
    </location>
</feature>
<feature type="transmembrane region" description="Helical" evidence="17">
    <location>
        <begin position="1286"/>
        <end position="1308"/>
    </location>
</feature>
<dbReference type="InterPro" id="IPR023271">
    <property type="entry name" value="Aquaporin-like"/>
</dbReference>
<keyword evidence="11" id="KW-0378">Hydrolase</keyword>
<dbReference type="GO" id="GO:0010008">
    <property type="term" value="C:endosome membrane"/>
    <property type="evidence" value="ECO:0007669"/>
    <property type="project" value="UniProtKB-SubCell"/>
</dbReference>
<dbReference type="GO" id="GO:0004713">
    <property type="term" value="F:protein tyrosine kinase activity"/>
    <property type="evidence" value="ECO:0007669"/>
    <property type="project" value="InterPro"/>
</dbReference>
<dbReference type="EnsemblPlants" id="OMERI02G23090.1">
    <property type="protein sequence ID" value="OMERI02G23090.1"/>
    <property type="gene ID" value="OMERI02G23090"/>
</dbReference>
<dbReference type="Pfam" id="PF02225">
    <property type="entry name" value="PA"/>
    <property type="match status" value="1"/>
</dbReference>
<name>A0A0E0CN65_9ORYZ</name>
<dbReference type="NCBIfam" id="TIGR00861">
    <property type="entry name" value="MIP"/>
    <property type="match status" value="1"/>
</dbReference>
<proteinExistence type="inferred from homology"/>
<feature type="transmembrane region" description="Helical" evidence="17">
    <location>
        <begin position="978"/>
        <end position="997"/>
    </location>
</feature>
<feature type="compositionally biased region" description="Gly residues" evidence="16">
    <location>
        <begin position="1"/>
        <end position="15"/>
    </location>
</feature>
<dbReference type="InterPro" id="IPR001245">
    <property type="entry name" value="Ser-Thr/Tyr_kinase_cat_dom"/>
</dbReference>
<dbReference type="Pfam" id="PF00230">
    <property type="entry name" value="MIP"/>
    <property type="match status" value="1"/>
</dbReference>
<dbReference type="STRING" id="40149.A0A0E0CN65"/>
<dbReference type="SUPFAM" id="SSF81338">
    <property type="entry name" value="Aquaporin-like"/>
    <property type="match status" value="1"/>
</dbReference>
<feature type="transmembrane region" description="Helical" evidence="17">
    <location>
        <begin position="685"/>
        <end position="703"/>
    </location>
</feature>
<comment type="subcellular location">
    <subcellularLocation>
        <location evidence="3">Cell membrane</location>
        <topology evidence="3">Multi-pass membrane protein</topology>
    </subcellularLocation>
    <subcellularLocation>
        <location evidence="2">Endosome membrane</location>
        <topology evidence="2">Multi-pass membrane protein</topology>
    </subcellularLocation>
</comment>
<dbReference type="SUPFAM" id="SSF56112">
    <property type="entry name" value="Protein kinase-like (PK-like)"/>
    <property type="match status" value="1"/>
</dbReference>
<feature type="transmembrane region" description="Helical" evidence="17">
    <location>
        <begin position="953"/>
        <end position="972"/>
    </location>
</feature>
<dbReference type="SMART" id="SM00730">
    <property type="entry name" value="PSN"/>
    <property type="match status" value="1"/>
</dbReference>
<feature type="compositionally biased region" description="Basic and acidic residues" evidence="16">
    <location>
        <begin position="215"/>
        <end position="224"/>
    </location>
</feature>
<dbReference type="InterPro" id="IPR046450">
    <property type="entry name" value="PA_dom_sf"/>
</dbReference>
<dbReference type="PRINTS" id="PR00783">
    <property type="entry name" value="MINTRINSICP"/>
</dbReference>
<dbReference type="Gene3D" id="1.20.1080.10">
    <property type="entry name" value="Glycerol uptake facilitator protein"/>
    <property type="match status" value="1"/>
</dbReference>
<evidence type="ECO:0000259" key="18">
    <source>
        <dbReference type="SMART" id="SM00219"/>
    </source>
</evidence>
<dbReference type="PANTHER" id="PTHR12174:SF75">
    <property type="entry name" value="SIGNAL PEPTIDE PEPTIDASE-LIKE 2"/>
    <property type="match status" value="1"/>
</dbReference>
<dbReference type="InterPro" id="IPR020635">
    <property type="entry name" value="Tyr_kinase_cat_dom"/>
</dbReference>
<feature type="transmembrane region" description="Helical" evidence="17">
    <location>
        <begin position="917"/>
        <end position="941"/>
    </location>
</feature>
<keyword evidence="7 17" id="KW-0812">Transmembrane</keyword>
<comment type="similarity">
    <text evidence="4">Belongs to the peptidase A22B family.</text>
</comment>
<evidence type="ECO:0000256" key="11">
    <source>
        <dbReference type="ARBA" id="ARBA00022801"/>
    </source>
</evidence>
<feature type="region of interest" description="Disordered" evidence="16">
    <location>
        <begin position="1"/>
        <end position="27"/>
    </location>
</feature>
<dbReference type="SUPFAM" id="SSF52025">
    <property type="entry name" value="PA domain"/>
    <property type="match status" value="1"/>
</dbReference>
<evidence type="ECO:0000256" key="8">
    <source>
        <dbReference type="ARBA" id="ARBA00022729"/>
    </source>
</evidence>
<evidence type="ECO:0000256" key="16">
    <source>
        <dbReference type="SAM" id="MobiDB-lite"/>
    </source>
</evidence>
<dbReference type="GO" id="GO:0033619">
    <property type="term" value="P:membrane protein proteolysis"/>
    <property type="evidence" value="ECO:0007669"/>
    <property type="project" value="TreeGrafter"/>
</dbReference>
<accession>A0A0E0CN65</accession>
<dbReference type="Gramene" id="OMERI02G23090.1">
    <property type="protein sequence ID" value="OMERI02G23090.1"/>
    <property type="gene ID" value="OMERI02G23090"/>
</dbReference>
<feature type="transmembrane region" description="Helical" evidence="17">
    <location>
        <begin position="764"/>
        <end position="793"/>
    </location>
</feature>
<evidence type="ECO:0000256" key="2">
    <source>
        <dbReference type="ARBA" id="ARBA00004337"/>
    </source>
</evidence>
<evidence type="ECO:0000256" key="1">
    <source>
        <dbReference type="ARBA" id="ARBA00003012"/>
    </source>
</evidence>
<dbReference type="FunFam" id="3.50.30.30:FF:000007">
    <property type="entry name" value="Signal peptide peptidase-like 3"/>
    <property type="match status" value="1"/>
</dbReference>
<dbReference type="Gene3D" id="3.30.200.20">
    <property type="entry name" value="Phosphorylase Kinase, domain 1"/>
    <property type="match status" value="1"/>
</dbReference>
<keyword evidence="5" id="KW-0813">Transport</keyword>
<evidence type="ECO:0000256" key="9">
    <source>
        <dbReference type="ARBA" id="ARBA00022737"/>
    </source>
</evidence>
<evidence type="ECO:0000256" key="4">
    <source>
        <dbReference type="ARBA" id="ARBA00006859"/>
    </source>
</evidence>
<feature type="domain" description="Tyrosine-protein kinase catalytic" evidence="18">
    <location>
        <begin position="450"/>
        <end position="634"/>
    </location>
</feature>
<protein>
    <recommendedName>
        <fullName evidence="18">Tyrosine-protein kinase catalytic domain-containing protein</fullName>
    </recommendedName>
</protein>
<evidence type="ECO:0000256" key="5">
    <source>
        <dbReference type="ARBA" id="ARBA00022448"/>
    </source>
</evidence>
<feature type="transmembrane region" description="Helical" evidence="17">
    <location>
        <begin position="738"/>
        <end position="758"/>
    </location>
</feature>
<dbReference type="InterPro" id="IPR006639">
    <property type="entry name" value="Preselin/SPP"/>
</dbReference>
<feature type="region of interest" description="Disordered" evidence="16">
    <location>
        <begin position="321"/>
        <end position="340"/>
    </location>
</feature>
<feature type="region of interest" description="Disordered" evidence="16">
    <location>
        <begin position="263"/>
        <end position="283"/>
    </location>
</feature>
<comment type="similarity">
    <text evidence="15">Belongs to the MIP/aquaporin (TC 1.A.8) family. PIP (TC 1.A.8.11) subfamily.</text>
</comment>
<feature type="transmembrane region" description="Helical" evidence="17">
    <location>
        <begin position="1257"/>
        <end position="1274"/>
    </location>
</feature>
<keyword evidence="10" id="KW-0967">Endosome</keyword>
<dbReference type="GO" id="GO:0030660">
    <property type="term" value="C:Golgi-associated vesicle membrane"/>
    <property type="evidence" value="ECO:0007669"/>
    <property type="project" value="TreeGrafter"/>
</dbReference>
<dbReference type="InterPro" id="IPR007369">
    <property type="entry name" value="Peptidase_A22B_SPP"/>
</dbReference>
<dbReference type="FunFam" id="1.20.1080.10:FF:000001">
    <property type="entry name" value="Probable aquaporin PIP1-2"/>
    <property type="match status" value="1"/>
</dbReference>
<dbReference type="GO" id="GO:0098554">
    <property type="term" value="C:cytoplasmic side of endoplasmic reticulum membrane"/>
    <property type="evidence" value="ECO:0007669"/>
    <property type="project" value="TreeGrafter"/>
</dbReference>
<evidence type="ECO:0000256" key="15">
    <source>
        <dbReference type="ARBA" id="ARBA00038497"/>
    </source>
</evidence>
<reference evidence="19" key="2">
    <citation type="submission" date="2018-05" db="EMBL/GenBank/DDBJ databases">
        <title>OmerRS3 (Oryza meridionalis Reference Sequence Version 3).</title>
        <authorList>
            <person name="Zhang J."/>
            <person name="Kudrna D."/>
            <person name="Lee S."/>
            <person name="Talag J."/>
            <person name="Welchert J."/>
            <person name="Wing R.A."/>
        </authorList>
    </citation>
    <scope>NUCLEOTIDE SEQUENCE [LARGE SCALE GENOMIC DNA]</scope>
    <source>
        <strain evidence="19">cv. OR44</strain>
    </source>
</reference>
<dbReference type="SMART" id="SM00219">
    <property type="entry name" value="TyrKc"/>
    <property type="match status" value="1"/>
</dbReference>
<dbReference type="GO" id="GO:0005886">
    <property type="term" value="C:plasma membrane"/>
    <property type="evidence" value="ECO:0007669"/>
    <property type="project" value="UniProtKB-SubCell"/>
</dbReference>
<dbReference type="PANTHER" id="PTHR12174">
    <property type="entry name" value="SIGNAL PEPTIDE PEPTIDASE"/>
    <property type="match status" value="1"/>
</dbReference>
<evidence type="ECO:0000313" key="19">
    <source>
        <dbReference type="EnsemblPlants" id="OMERI02G23090.1"/>
    </source>
</evidence>
<keyword evidence="9" id="KW-0677">Repeat</keyword>
<dbReference type="Pfam" id="PF04258">
    <property type="entry name" value="Peptidase_A22B"/>
    <property type="match status" value="1"/>
</dbReference>
<evidence type="ECO:0000256" key="17">
    <source>
        <dbReference type="SAM" id="Phobius"/>
    </source>
</evidence>
<feature type="transmembrane region" description="Helical" evidence="17">
    <location>
        <begin position="1335"/>
        <end position="1359"/>
    </location>
</feature>
<feature type="compositionally biased region" description="Low complexity" evidence="16">
    <location>
        <begin position="164"/>
        <end position="195"/>
    </location>
</feature>
<dbReference type="InterPro" id="IPR000425">
    <property type="entry name" value="MIP"/>
</dbReference>
<keyword evidence="12 17" id="KW-1133">Transmembrane helix</keyword>
<dbReference type="InterPro" id="IPR003137">
    <property type="entry name" value="PA_domain"/>
</dbReference>
<dbReference type="PROSITE" id="PS00221">
    <property type="entry name" value="MIP"/>
    <property type="match status" value="1"/>
</dbReference>
<evidence type="ECO:0000256" key="7">
    <source>
        <dbReference type="ARBA" id="ARBA00022692"/>
    </source>
</evidence>
<dbReference type="GO" id="GO:0015267">
    <property type="term" value="F:channel activity"/>
    <property type="evidence" value="ECO:0007669"/>
    <property type="project" value="InterPro"/>
</dbReference>
<keyword evidence="8" id="KW-0732">Signal</keyword>
<sequence length="1365" mass="149767">MEAAAGAGGTIGGSGREAAEEEEDGGEQWLEEEAEAVYCAVGKEAVKEWKANLMWVLAAFPWRRRRSRIVFIHVHRPPSRVNASKIIFSCDDITRGLLQLVDDHGITDLVMGAASDKAYSRKMRAPRSKKARKVQLKASPSCKIWFVCKGNLICTREVNEGLNRTGSSTTSTSPRSSTSDYSRSRSSPRVHSLSSEPFGMQDPAEPTTSSVDQTPIREDNAMDRGTEGFNHEAVAVASSSTAPVSENVEAVQRSAAAVVQSLQEIEEDSPTPSVHGSEDAGDVSDAYDKFKDAVIEAENLRHEAYEETRRRQRVERDLADATRIANEAESSQQREARRRKEVEERLARERAAMEQDRRELDDILEQTRDVDARAAELELHITSSERMMSDLEAKLSESYGLLHQLRRERRRDDAPAEAMAGSEDGEQRLTFLRLGLPELEEATNHFDESVRIGGDVYRGELRSMAVAVKMISRDVAVDEVGFCREVEAMGRARHPNLVTLVGACPEARAVVHEFVPGGSLEDRLAGAAPPLPWHALCGVKVQTWVNNREDGEFVGVGARFGPTIESKEKHANRTGLLLADPIDCCDPPTQKVAGDVLLVQRGNCKFTKKAKNAEAAGASAIIIINHVHELYKMVCDRNETDLDINIPAVLLPKDAGNDLQKLLTRGKVSVQLYSPDRPLVDTAEVFLWLMAVGTILCASYWSAWSAREAVIEQEKLLKDGHESSLNLEAGGSSGMVDINMTSAILFVVIASCFLIMLYKLMSHWFVELLVVIFCIGGVEGLQTCLVALLSRWFKPAAESFVKVPFFGAVSYLTIAVCPFCIVFAVIWAVYRRMTYAWIGQDILGIALIVTVIQIVRIPNLKVGSVLLSCSFLYDIFWVFISKMWFHESVMIVVARGDKTDEDGVPMLLKIPRMFDPWGGFSIIGFGDILLPGLLIAFALRYDWAAKKTLQSGYFLWSMVAYGSGLMITYVALNLMDGHGQPALLYIVPFTLGTFIALGRKRGELRNLWTRGQPERVCTHMHMQPSPKDTNCDAVSSCTGDVRPETGVEGRWWCVASDEATAAVPVAVQLRPPKLPFSLGKEEDVRLGANRYTERQPIGTAAQGAEETKDYREPPAAPVFEAEELTSWSFYRAGIAEFVATFLFLYISILTVMGVNKSASKCGTVGIQGIAWSFGGMIFALVYCTAGISGGHINPAVTFGLFLARKLSLTRAVFYMAMQCLGAICGAGVVKGFQRGLYMGTGGGANAVNPGYTKGDGLGAEIVGTFVLVYTVFSATDAKRNARDSHVPILAPLPIGFAVFLVHLATIPITGTGINPARSLGAAIVYNRAHAWHDHWIFWVGPFIGAALAAIYHVVVIRAIPFKSRD</sequence>
<comment type="function">
    <text evidence="1">Intramembrane-cleaving aspartic protease (I-CLiP) that cleaves type II membrane signal peptides in the hydrophobic plane of the membrane.</text>
</comment>
<evidence type="ECO:0000313" key="20">
    <source>
        <dbReference type="Proteomes" id="UP000008021"/>
    </source>
</evidence>
<feature type="transmembrane region" description="Helical" evidence="17">
    <location>
        <begin position="1169"/>
        <end position="1190"/>
    </location>
</feature>
<feature type="transmembrane region" description="Helical" evidence="17">
    <location>
        <begin position="862"/>
        <end position="880"/>
    </location>
</feature>
<dbReference type="InterPro" id="IPR022357">
    <property type="entry name" value="MIP_CS"/>
</dbReference>
<keyword evidence="6" id="KW-1003">Cell membrane</keyword>
<feature type="transmembrane region" description="Helical" evidence="17">
    <location>
        <begin position="805"/>
        <end position="829"/>
    </location>
</feature>